<keyword evidence="1" id="KW-0472">Membrane</keyword>
<protein>
    <submittedName>
        <fullName evidence="3">Uncharacterized protein</fullName>
    </submittedName>
</protein>
<evidence type="ECO:0000313" key="4">
    <source>
        <dbReference type="Proteomes" id="UP000257109"/>
    </source>
</evidence>
<feature type="transmembrane region" description="Helical" evidence="1">
    <location>
        <begin position="58"/>
        <end position="79"/>
    </location>
</feature>
<name>A0A371F211_MUCPR</name>
<keyword evidence="1" id="KW-0812">Transmembrane</keyword>
<accession>A0A371F211</accession>
<evidence type="ECO:0000256" key="1">
    <source>
        <dbReference type="SAM" id="Phobius"/>
    </source>
</evidence>
<keyword evidence="2" id="KW-0732">Signal</keyword>
<dbReference type="AlphaFoldDB" id="A0A371F211"/>
<feature type="non-terminal residue" evidence="3">
    <location>
        <position position="1"/>
    </location>
</feature>
<feature type="signal peptide" evidence="2">
    <location>
        <begin position="1"/>
        <end position="26"/>
    </location>
</feature>
<dbReference type="Proteomes" id="UP000257109">
    <property type="component" value="Unassembled WGS sequence"/>
</dbReference>
<feature type="transmembrane region" description="Helical" evidence="1">
    <location>
        <begin position="85"/>
        <end position="103"/>
    </location>
</feature>
<evidence type="ECO:0000256" key="2">
    <source>
        <dbReference type="SAM" id="SignalP"/>
    </source>
</evidence>
<keyword evidence="4" id="KW-1185">Reference proteome</keyword>
<comment type="caution">
    <text evidence="3">The sequence shown here is derived from an EMBL/GenBank/DDBJ whole genome shotgun (WGS) entry which is preliminary data.</text>
</comment>
<dbReference type="PANTHER" id="PTHR34115">
    <property type="entry name" value="PROTEIN, PUTATIVE-RELATED"/>
    <property type="match status" value="1"/>
</dbReference>
<feature type="transmembrane region" description="Helical" evidence="1">
    <location>
        <begin position="213"/>
        <end position="233"/>
    </location>
</feature>
<sequence length="318" mass="35659">MKKKGYTILMGLLLTAIGIKYEGSNTNPFNHPTPSTLLFLTAASCHFLASTAEMRLQITIYIFNVSGIVGCQALMWILVPQLLCWSIINLLLLLLAPFCFNYYNTIIDLIRQTFCHVPNLEACQAQEDYTILMTLFLTTIGINYEGSNTNPFNHPTPSTMLFLVAASCHFLASTAEMSLLTTIFIFHVSGIVGCQSLMWILVPQLLCRSISNLLLLLLVPFCFNNYNIIIDLIRRTFCHVSNLGACQARFSVIAEVELYWTYRPTSGSFILRCWTGVLVMIMKNVNAFSFAPVEGSTMIFSVSVDIKYSTLPMVTLDM</sequence>
<dbReference type="PANTHER" id="PTHR34115:SF17">
    <property type="entry name" value="PROTEIN, PUTATIVE-RELATED"/>
    <property type="match status" value="1"/>
</dbReference>
<gene>
    <name evidence="3" type="ORF">CR513_48213</name>
</gene>
<feature type="chain" id="PRO_5017059871" evidence="2">
    <location>
        <begin position="27"/>
        <end position="318"/>
    </location>
</feature>
<evidence type="ECO:0000313" key="3">
    <source>
        <dbReference type="EMBL" id="RDX72321.1"/>
    </source>
</evidence>
<proteinExistence type="predicted"/>
<keyword evidence="1" id="KW-1133">Transmembrane helix</keyword>
<reference evidence="3" key="1">
    <citation type="submission" date="2018-05" db="EMBL/GenBank/DDBJ databases">
        <title>Draft genome of Mucuna pruriens seed.</title>
        <authorList>
            <person name="Nnadi N.E."/>
            <person name="Vos R."/>
            <person name="Hasami M.H."/>
            <person name="Devisetty U.K."/>
            <person name="Aguiy J.C."/>
        </authorList>
    </citation>
    <scope>NUCLEOTIDE SEQUENCE [LARGE SCALE GENOMIC DNA]</scope>
    <source>
        <strain evidence="3">JCA_2017</strain>
    </source>
</reference>
<dbReference type="EMBL" id="QJKJ01010955">
    <property type="protein sequence ID" value="RDX72321.1"/>
    <property type="molecule type" value="Genomic_DNA"/>
</dbReference>
<dbReference type="InterPro" id="IPR053258">
    <property type="entry name" value="Ca-permeable_cation_channel"/>
</dbReference>
<organism evidence="3 4">
    <name type="scientific">Mucuna pruriens</name>
    <name type="common">Velvet bean</name>
    <name type="synonym">Dolichos pruriens</name>
    <dbReference type="NCBI Taxonomy" id="157652"/>
    <lineage>
        <taxon>Eukaryota</taxon>
        <taxon>Viridiplantae</taxon>
        <taxon>Streptophyta</taxon>
        <taxon>Embryophyta</taxon>
        <taxon>Tracheophyta</taxon>
        <taxon>Spermatophyta</taxon>
        <taxon>Magnoliopsida</taxon>
        <taxon>eudicotyledons</taxon>
        <taxon>Gunneridae</taxon>
        <taxon>Pentapetalae</taxon>
        <taxon>rosids</taxon>
        <taxon>fabids</taxon>
        <taxon>Fabales</taxon>
        <taxon>Fabaceae</taxon>
        <taxon>Papilionoideae</taxon>
        <taxon>50 kb inversion clade</taxon>
        <taxon>NPAAA clade</taxon>
        <taxon>indigoferoid/millettioid clade</taxon>
        <taxon>Phaseoleae</taxon>
        <taxon>Mucuna</taxon>
    </lineage>
</organism>
<dbReference type="OrthoDB" id="1423242at2759"/>
<feature type="transmembrane region" description="Helical" evidence="1">
    <location>
        <begin position="179"/>
        <end position="201"/>
    </location>
</feature>